<keyword evidence="2" id="KW-1185">Reference proteome</keyword>
<gene>
    <name evidence="1" type="ORF">F7725_019601</name>
</gene>
<protein>
    <submittedName>
        <fullName evidence="1">Uncharacterized protein</fullName>
    </submittedName>
</protein>
<accession>A0A7J5YK66</accession>
<dbReference type="EMBL" id="JAAKFY010000011">
    <property type="protein sequence ID" value="KAF3849882.1"/>
    <property type="molecule type" value="Genomic_DNA"/>
</dbReference>
<sequence length="253" mass="29041">MVFLHQQFLTTPDQFVTPQCPHPLPQSHLLPRKLTESQVKNRFPQQVEMKGFCSVTYVDGKQRYEALVRGKMEFAVEYREQIYIFETKRKQDKFLRTPETYWNQKLPSKVPPLCEPVPLTSLPTLGYLEQGVAVSVIKAMTAVGCLKPKYPFLSIQRSSLLYVALYLKGRQDTKELLELKKDNGLLITRAQITAARSTKKKLALYEENCALIPYLTSTMRGNYQPPSERPLDFEFKLNRFLALGHLPGANSVL</sequence>
<evidence type="ECO:0000313" key="1">
    <source>
        <dbReference type="EMBL" id="KAF3849882.1"/>
    </source>
</evidence>
<organism evidence="1 2">
    <name type="scientific">Dissostichus mawsoni</name>
    <name type="common">Antarctic cod</name>
    <dbReference type="NCBI Taxonomy" id="36200"/>
    <lineage>
        <taxon>Eukaryota</taxon>
        <taxon>Metazoa</taxon>
        <taxon>Chordata</taxon>
        <taxon>Craniata</taxon>
        <taxon>Vertebrata</taxon>
        <taxon>Euteleostomi</taxon>
        <taxon>Actinopterygii</taxon>
        <taxon>Neopterygii</taxon>
        <taxon>Teleostei</taxon>
        <taxon>Neoteleostei</taxon>
        <taxon>Acanthomorphata</taxon>
        <taxon>Eupercaria</taxon>
        <taxon>Perciformes</taxon>
        <taxon>Notothenioidei</taxon>
        <taxon>Nototheniidae</taxon>
        <taxon>Dissostichus</taxon>
    </lineage>
</organism>
<reference evidence="1 2" key="1">
    <citation type="submission" date="2020-03" db="EMBL/GenBank/DDBJ databases">
        <title>Dissostichus mawsoni Genome sequencing and assembly.</title>
        <authorList>
            <person name="Park H."/>
        </authorList>
    </citation>
    <scope>NUCLEOTIDE SEQUENCE [LARGE SCALE GENOMIC DNA]</scope>
    <source>
        <strain evidence="1">DM0001</strain>
        <tissue evidence="1">Muscle</tissue>
    </source>
</reference>
<evidence type="ECO:0000313" key="2">
    <source>
        <dbReference type="Proteomes" id="UP000518266"/>
    </source>
</evidence>
<name>A0A7J5YK66_DISMA</name>
<dbReference type="AlphaFoldDB" id="A0A7J5YK66"/>
<proteinExistence type="predicted"/>
<comment type="caution">
    <text evidence="1">The sequence shown here is derived from an EMBL/GenBank/DDBJ whole genome shotgun (WGS) entry which is preliminary data.</text>
</comment>
<dbReference type="OrthoDB" id="439792at2759"/>
<dbReference type="Proteomes" id="UP000518266">
    <property type="component" value="Unassembled WGS sequence"/>
</dbReference>